<sequence>MDEKWVVGKFVVIVASCLGFLLLAGPVVRIPVYPGVSQVTYALGPGVEAGLRPGVRGYRA</sequence>
<dbReference type="Proteomes" id="UP000006023">
    <property type="component" value="Unassembled WGS sequence"/>
</dbReference>
<name>G7GT14_9ACTN</name>
<dbReference type="AlphaFoldDB" id="G7GT14"/>
<gene>
    <name evidence="1" type="ORF">GOAMR_59_00390</name>
</gene>
<accession>G7GT14</accession>
<comment type="caution">
    <text evidence="1">The sequence shown here is derived from an EMBL/GenBank/DDBJ whole genome shotgun (WGS) entry which is preliminary data.</text>
</comment>
<evidence type="ECO:0000313" key="2">
    <source>
        <dbReference type="Proteomes" id="UP000006023"/>
    </source>
</evidence>
<keyword evidence="2" id="KW-1185">Reference proteome</keyword>
<proteinExistence type="predicted"/>
<dbReference type="EMBL" id="BAED01000059">
    <property type="protein sequence ID" value="GAB06739.1"/>
    <property type="molecule type" value="Genomic_DNA"/>
</dbReference>
<organism evidence="1 2">
    <name type="scientific">Gordonia amarae NBRC 15530</name>
    <dbReference type="NCBI Taxonomy" id="1075090"/>
    <lineage>
        <taxon>Bacteria</taxon>
        <taxon>Bacillati</taxon>
        <taxon>Actinomycetota</taxon>
        <taxon>Actinomycetes</taxon>
        <taxon>Mycobacteriales</taxon>
        <taxon>Gordoniaceae</taxon>
        <taxon>Gordonia</taxon>
    </lineage>
</organism>
<reference evidence="1 2" key="1">
    <citation type="submission" date="2011-11" db="EMBL/GenBank/DDBJ databases">
        <title>Whole genome shotgun sequence of Gordonia amarae NBRC 15530.</title>
        <authorList>
            <person name="Takarada H."/>
            <person name="Hosoyama A."/>
            <person name="Tsuchikane K."/>
            <person name="Katsumata H."/>
            <person name="Yamazaki S."/>
            <person name="Fujita N."/>
        </authorList>
    </citation>
    <scope>NUCLEOTIDE SEQUENCE [LARGE SCALE GENOMIC DNA]</scope>
    <source>
        <strain evidence="1 2">NBRC 15530</strain>
    </source>
</reference>
<protein>
    <submittedName>
        <fullName evidence="1">Uncharacterized protein</fullName>
    </submittedName>
</protein>
<evidence type="ECO:0000313" key="1">
    <source>
        <dbReference type="EMBL" id="GAB06739.1"/>
    </source>
</evidence>